<dbReference type="Pfam" id="PF08327">
    <property type="entry name" value="AHSA1"/>
    <property type="match status" value="1"/>
</dbReference>
<feature type="compositionally biased region" description="Basic and acidic residues" evidence="2">
    <location>
        <begin position="162"/>
        <end position="177"/>
    </location>
</feature>
<feature type="region of interest" description="Disordered" evidence="2">
    <location>
        <begin position="146"/>
        <end position="177"/>
    </location>
</feature>
<gene>
    <name evidence="4" type="ORF">KHQ06_14105</name>
</gene>
<evidence type="ECO:0000256" key="2">
    <source>
        <dbReference type="SAM" id="MobiDB-lite"/>
    </source>
</evidence>
<dbReference type="EMBL" id="CP074371">
    <property type="protein sequence ID" value="QVI23840.1"/>
    <property type="molecule type" value="Genomic_DNA"/>
</dbReference>
<dbReference type="InterPro" id="IPR023393">
    <property type="entry name" value="START-like_dom_sf"/>
</dbReference>
<comment type="similarity">
    <text evidence="1">Belongs to the AHA1 family.</text>
</comment>
<dbReference type="Proteomes" id="UP000683310">
    <property type="component" value="Chromosome"/>
</dbReference>
<accession>A0ABX8CVB8</accession>
<dbReference type="InterPro" id="IPR013538">
    <property type="entry name" value="ASHA1/2-like_C"/>
</dbReference>
<dbReference type="Gene3D" id="3.30.530.20">
    <property type="match status" value="1"/>
</dbReference>
<feature type="domain" description="Activator of Hsp90 ATPase homologue 1/2-like C-terminal" evidence="3">
    <location>
        <begin position="30"/>
        <end position="140"/>
    </location>
</feature>
<evidence type="ECO:0000256" key="1">
    <source>
        <dbReference type="ARBA" id="ARBA00006817"/>
    </source>
</evidence>
<proteinExistence type="inferred from homology"/>
<evidence type="ECO:0000313" key="5">
    <source>
        <dbReference type="Proteomes" id="UP000683310"/>
    </source>
</evidence>
<dbReference type="RefSeq" id="WP_213559908.1">
    <property type="nucleotide sequence ID" value="NZ_JBHZDI010000096.1"/>
</dbReference>
<name>A0ABX8CVB8_9NOCA</name>
<organism evidence="4 5">
    <name type="scientific">Nocardia tengchongensis</name>
    <dbReference type="NCBI Taxonomy" id="2055889"/>
    <lineage>
        <taxon>Bacteria</taxon>
        <taxon>Bacillati</taxon>
        <taxon>Actinomycetota</taxon>
        <taxon>Actinomycetes</taxon>
        <taxon>Mycobacteriales</taxon>
        <taxon>Nocardiaceae</taxon>
        <taxon>Nocardia</taxon>
    </lineage>
</organism>
<reference evidence="4 5" key="1">
    <citation type="submission" date="2021-04" db="EMBL/GenBank/DDBJ databases">
        <title>Nocardia tengchongensis.</title>
        <authorList>
            <person name="Zhuang k."/>
            <person name="Ran Y."/>
            <person name="Li W."/>
        </authorList>
    </citation>
    <scope>NUCLEOTIDE SEQUENCE [LARGE SCALE GENOMIC DNA]</scope>
    <source>
        <strain evidence="4 5">CFH S0057</strain>
    </source>
</reference>
<dbReference type="SUPFAM" id="SSF55961">
    <property type="entry name" value="Bet v1-like"/>
    <property type="match status" value="1"/>
</dbReference>
<protein>
    <submittedName>
        <fullName evidence="4">SRPBCC domain-containing protein</fullName>
    </submittedName>
</protein>
<evidence type="ECO:0000259" key="3">
    <source>
        <dbReference type="Pfam" id="PF08327"/>
    </source>
</evidence>
<sequence length="177" mass="19556">MMQAESEQHFTTTFSVDRTPQDAFEGIVNVRGWWSEDAAGVTDQVGGEFVHRYQDVHRCTIRVTELVPGRKVAWLVVDNYFNFIEDQAEWKGTEIIFEIAEKEGGAEVHFTHVGLVPQYECYDVCSNAWGGYLGGSLRNLINTGVGQPNPAAGGEAPAHQDAASELRAERAPQGRAD</sequence>
<keyword evidence="5" id="KW-1185">Reference proteome</keyword>
<evidence type="ECO:0000313" key="4">
    <source>
        <dbReference type="EMBL" id="QVI23840.1"/>
    </source>
</evidence>
<dbReference type="CDD" id="cd07814">
    <property type="entry name" value="SRPBCC_CalC_Aha1-like"/>
    <property type="match status" value="1"/>
</dbReference>